<name>A0A251SID7_HELAN</name>
<dbReference type="Pfam" id="PF08268">
    <property type="entry name" value="FBA_3"/>
    <property type="match status" value="1"/>
</dbReference>
<dbReference type="PROSITE" id="PS50181">
    <property type="entry name" value="FBOX"/>
    <property type="match status" value="1"/>
</dbReference>
<keyword evidence="4" id="KW-1185">Reference proteome</keyword>
<dbReference type="STRING" id="4232.A0A251SID7"/>
<dbReference type="EMBL" id="MNCJ02000329">
    <property type="protein sequence ID" value="KAF5769527.1"/>
    <property type="molecule type" value="Genomic_DNA"/>
</dbReference>
<dbReference type="InterPro" id="IPR050796">
    <property type="entry name" value="SCF_F-box_component"/>
</dbReference>
<dbReference type="OrthoDB" id="5319261at2759"/>
<feature type="domain" description="F-box" evidence="1">
    <location>
        <begin position="1"/>
        <end position="43"/>
    </location>
</feature>
<dbReference type="InterPro" id="IPR017451">
    <property type="entry name" value="F-box-assoc_interact_dom"/>
</dbReference>
<evidence type="ECO:0000259" key="1">
    <source>
        <dbReference type="PROSITE" id="PS50181"/>
    </source>
</evidence>
<dbReference type="PANTHER" id="PTHR31672:SF13">
    <property type="entry name" value="F-BOX PROTEIN CPR30-LIKE"/>
    <property type="match status" value="1"/>
</dbReference>
<dbReference type="Proteomes" id="UP000215914">
    <property type="component" value="Chromosome 14"/>
</dbReference>
<reference evidence="2 4" key="1">
    <citation type="journal article" date="2017" name="Nature">
        <title>The sunflower genome provides insights into oil metabolism, flowering and Asterid evolution.</title>
        <authorList>
            <person name="Badouin H."/>
            <person name="Gouzy J."/>
            <person name="Grassa C.J."/>
            <person name="Murat F."/>
            <person name="Staton S.E."/>
            <person name="Cottret L."/>
            <person name="Lelandais-Briere C."/>
            <person name="Owens G.L."/>
            <person name="Carrere S."/>
            <person name="Mayjonade B."/>
            <person name="Legrand L."/>
            <person name="Gill N."/>
            <person name="Kane N.C."/>
            <person name="Bowers J.E."/>
            <person name="Hubner S."/>
            <person name="Bellec A."/>
            <person name="Berard A."/>
            <person name="Berges H."/>
            <person name="Blanchet N."/>
            <person name="Boniface M.C."/>
            <person name="Brunel D."/>
            <person name="Catrice O."/>
            <person name="Chaidir N."/>
            <person name="Claudel C."/>
            <person name="Donnadieu C."/>
            <person name="Faraut T."/>
            <person name="Fievet G."/>
            <person name="Helmstetter N."/>
            <person name="King M."/>
            <person name="Knapp S.J."/>
            <person name="Lai Z."/>
            <person name="Le Paslier M.C."/>
            <person name="Lippi Y."/>
            <person name="Lorenzon L."/>
            <person name="Mandel J.R."/>
            <person name="Marage G."/>
            <person name="Marchand G."/>
            <person name="Marquand E."/>
            <person name="Bret-Mestries E."/>
            <person name="Morien E."/>
            <person name="Nambeesan S."/>
            <person name="Nguyen T."/>
            <person name="Pegot-Espagnet P."/>
            <person name="Pouilly N."/>
            <person name="Raftis F."/>
            <person name="Sallet E."/>
            <person name="Schiex T."/>
            <person name="Thomas J."/>
            <person name="Vandecasteele C."/>
            <person name="Vares D."/>
            <person name="Vear F."/>
            <person name="Vautrin S."/>
            <person name="Crespi M."/>
            <person name="Mangin B."/>
            <person name="Burke J.M."/>
            <person name="Salse J."/>
            <person name="Munos S."/>
            <person name="Vincourt P."/>
            <person name="Rieseberg L.H."/>
            <person name="Langlade N.B."/>
        </authorList>
    </citation>
    <scope>NUCLEOTIDE SEQUENCE [LARGE SCALE GENOMIC DNA]</scope>
    <source>
        <strain evidence="4">cv. SF193</strain>
        <tissue evidence="2">Leaves</tissue>
    </source>
</reference>
<dbReference type="EMBL" id="CM007903">
    <property type="protein sequence ID" value="OTF98606.1"/>
    <property type="molecule type" value="Genomic_DNA"/>
</dbReference>
<dbReference type="SMART" id="SM00256">
    <property type="entry name" value="FBOX"/>
    <property type="match status" value="1"/>
</dbReference>
<protein>
    <submittedName>
        <fullName evidence="2">F-box domain, leucine-rich repeat domain superfamily, F-box-like domain superfamily</fullName>
    </submittedName>
    <submittedName>
        <fullName evidence="3">Putative F-box domain-containing protein</fullName>
    </submittedName>
</protein>
<dbReference type="SUPFAM" id="SSF81383">
    <property type="entry name" value="F-box domain"/>
    <property type="match status" value="1"/>
</dbReference>
<gene>
    <name evidence="3" type="ORF">HannXRQ_Chr14g0447501</name>
    <name evidence="2" type="ORF">HanXRQr2_Chr14g0649331</name>
</gene>
<evidence type="ECO:0000313" key="2">
    <source>
        <dbReference type="EMBL" id="KAF5769527.1"/>
    </source>
</evidence>
<dbReference type="Gene3D" id="1.20.1280.50">
    <property type="match status" value="1"/>
</dbReference>
<dbReference type="NCBIfam" id="TIGR01640">
    <property type="entry name" value="F_box_assoc_1"/>
    <property type="match status" value="1"/>
</dbReference>
<dbReference type="InParanoid" id="A0A251SID7"/>
<dbReference type="InterPro" id="IPR036047">
    <property type="entry name" value="F-box-like_dom_sf"/>
</dbReference>
<sequence>MANLPSEIILNIMSRMPVKSLARFRCVSKLWCEYIDDQHLKIIRGQQYPEETAIMIARTNFSDHPLISLYEIESKKSMVLKMKKIPSLEFKCTQISSEYDVPYILGSCNGLVYLSLSVKGYWSWIVRPCDIRVVDPLRKEYYELPPMNHPLDQKGIAFYGLGFDDSTNTFKMVFFTIVNEREEACAMVHVFGTRSWRQISQISLNPMIFTRPPNFPKAVFACGCLHWQDGYGKIIRLDMRTEEFGLIDLPNVQRHGAEHVRSGLVDLHGEVGYVYCRFLSSLEVWVLKQREWVIHCRFDHKPPLPAYISIAVIGCWNRDGDIVMETITKGVWTQLFVYCRKSDLLKEIKFIRKSKDFCFSNTFMYPSSLSSIHGIKAYSINN</sequence>
<dbReference type="Pfam" id="PF00646">
    <property type="entry name" value="F-box"/>
    <property type="match status" value="1"/>
</dbReference>
<dbReference type="InterPro" id="IPR013187">
    <property type="entry name" value="F-box-assoc_dom_typ3"/>
</dbReference>
<evidence type="ECO:0000313" key="4">
    <source>
        <dbReference type="Proteomes" id="UP000215914"/>
    </source>
</evidence>
<dbReference type="Gramene" id="mRNA:HanXRQr2_Chr14g0649331">
    <property type="protein sequence ID" value="CDS:HanXRQr2_Chr14g0649331.1"/>
    <property type="gene ID" value="HanXRQr2_Chr14g0649331"/>
</dbReference>
<dbReference type="AlphaFoldDB" id="A0A251SID7"/>
<evidence type="ECO:0000313" key="3">
    <source>
        <dbReference type="EMBL" id="OTF98606.1"/>
    </source>
</evidence>
<dbReference type="InterPro" id="IPR001810">
    <property type="entry name" value="F-box_dom"/>
</dbReference>
<reference evidence="3" key="2">
    <citation type="submission" date="2017-02" db="EMBL/GenBank/DDBJ databases">
        <title>Sunflower complete genome.</title>
        <authorList>
            <person name="Langlade N."/>
            <person name="Munos S."/>
        </authorList>
    </citation>
    <scope>NUCLEOTIDE SEQUENCE [LARGE SCALE GENOMIC DNA]</scope>
    <source>
        <tissue evidence="3">Leaves</tissue>
    </source>
</reference>
<organism evidence="3 4">
    <name type="scientific">Helianthus annuus</name>
    <name type="common">Common sunflower</name>
    <dbReference type="NCBI Taxonomy" id="4232"/>
    <lineage>
        <taxon>Eukaryota</taxon>
        <taxon>Viridiplantae</taxon>
        <taxon>Streptophyta</taxon>
        <taxon>Embryophyta</taxon>
        <taxon>Tracheophyta</taxon>
        <taxon>Spermatophyta</taxon>
        <taxon>Magnoliopsida</taxon>
        <taxon>eudicotyledons</taxon>
        <taxon>Gunneridae</taxon>
        <taxon>Pentapetalae</taxon>
        <taxon>asterids</taxon>
        <taxon>campanulids</taxon>
        <taxon>Asterales</taxon>
        <taxon>Asteraceae</taxon>
        <taxon>Asteroideae</taxon>
        <taxon>Heliantheae alliance</taxon>
        <taxon>Heliantheae</taxon>
        <taxon>Helianthus</taxon>
    </lineage>
</organism>
<dbReference type="PANTHER" id="PTHR31672">
    <property type="entry name" value="BNACNNG10540D PROTEIN"/>
    <property type="match status" value="1"/>
</dbReference>
<reference evidence="2" key="3">
    <citation type="submission" date="2020-06" db="EMBL/GenBank/DDBJ databases">
        <title>Helianthus annuus Genome sequencing and assembly Release 2.</title>
        <authorList>
            <person name="Gouzy J."/>
            <person name="Langlade N."/>
            <person name="Munos S."/>
        </authorList>
    </citation>
    <scope>NUCLEOTIDE SEQUENCE</scope>
    <source>
        <tissue evidence="2">Leaves</tissue>
    </source>
</reference>
<proteinExistence type="predicted"/>
<accession>A0A251SID7</accession>